<feature type="compositionally biased region" description="Acidic residues" evidence="1">
    <location>
        <begin position="443"/>
        <end position="456"/>
    </location>
</feature>
<dbReference type="NCBIfam" id="TIGR03503">
    <property type="entry name" value="TIGR03503 family protein"/>
    <property type="match status" value="1"/>
</dbReference>
<dbReference type="Proteomes" id="UP000037600">
    <property type="component" value="Unassembled WGS sequence"/>
</dbReference>
<gene>
    <name evidence="3" type="ORF">XM47_17310</name>
</gene>
<evidence type="ECO:0000313" key="3">
    <source>
        <dbReference type="EMBL" id="KMT63917.1"/>
    </source>
</evidence>
<evidence type="ECO:0000256" key="2">
    <source>
        <dbReference type="SAM" id="Phobius"/>
    </source>
</evidence>
<keyword evidence="2" id="KW-0472">Membrane</keyword>
<feature type="compositionally biased region" description="Basic and acidic residues" evidence="1">
    <location>
        <begin position="431"/>
        <end position="442"/>
    </location>
</feature>
<comment type="caution">
    <text evidence="3">The sequence shown here is derived from an EMBL/GenBank/DDBJ whole genome shotgun (WGS) entry which is preliminary data.</text>
</comment>
<proteinExistence type="predicted"/>
<name>A0A0J8GM57_9ALTE</name>
<organism evidence="3 4">
    <name type="scientific">Catenovulum maritimum</name>
    <dbReference type="NCBI Taxonomy" id="1513271"/>
    <lineage>
        <taxon>Bacteria</taxon>
        <taxon>Pseudomonadati</taxon>
        <taxon>Pseudomonadota</taxon>
        <taxon>Gammaproteobacteria</taxon>
        <taxon>Alteromonadales</taxon>
        <taxon>Alteromonadaceae</taxon>
        <taxon>Catenovulum</taxon>
    </lineage>
</organism>
<accession>A0A0J8GM57</accession>
<evidence type="ECO:0000313" key="4">
    <source>
        <dbReference type="Proteomes" id="UP000037600"/>
    </source>
</evidence>
<keyword evidence="4" id="KW-1185">Reference proteome</keyword>
<keyword evidence="2" id="KW-0812">Transmembrane</keyword>
<feature type="transmembrane region" description="Helical" evidence="2">
    <location>
        <begin position="378"/>
        <end position="400"/>
    </location>
</feature>
<protein>
    <recommendedName>
        <fullName evidence="5">TIGR03503 family protein</fullName>
    </recommendedName>
</protein>
<feature type="region of interest" description="Disordered" evidence="1">
    <location>
        <begin position="431"/>
        <end position="456"/>
    </location>
</feature>
<dbReference type="EMBL" id="LAZL01000038">
    <property type="protein sequence ID" value="KMT63917.1"/>
    <property type="molecule type" value="Genomic_DNA"/>
</dbReference>
<dbReference type="AlphaFoldDB" id="A0A0J8GM57"/>
<sequence length="456" mass="51800">MTAGTVPAVDLASKQTRPLSILHLIENPKHIKGIKLIDNRFRIDHYVDEIVMIFFRKQGSSPVILIRPDGSKLYAPTMPPAEGEWYDDYSYDMIRLKNPMVGPWQAVGKIEENSKIMVISNIELQVDPLPELLFSGETIKLNARLTNNGELIDYGNFSDVVSLDVTFTSTNNNQYENFGADTVNVARFKDDGQGFDEKRKDSVFTGEFKLELIPGEWLTSFFLDLGLFNREITFDPIVLEKNPFIFDVDKAVEDGQQHLFKISSESDLIDFKSFVFSGDIYYPNGETEKFAISASEDDVKTMELFNYSDGIYKIKVSAFGKNKSGRDMMMSIPEYEFNIAPAVSTLPEELIDLEQSLAETLPKEPEVVVEPEPEPTPAWQVISIILGIFIFICLIAFLLFKFVIFNDKPLFKDFSIKNLIRKKAPAKEMELPDNEHMDKLSTDNDDIIDLSLPDET</sequence>
<dbReference type="InterPro" id="IPR020010">
    <property type="entry name" value="CHP03503"/>
</dbReference>
<evidence type="ECO:0000256" key="1">
    <source>
        <dbReference type="SAM" id="MobiDB-lite"/>
    </source>
</evidence>
<dbReference type="STRING" id="1513271.XM47_17310"/>
<keyword evidence="2" id="KW-1133">Transmembrane helix</keyword>
<evidence type="ECO:0008006" key="5">
    <source>
        <dbReference type="Google" id="ProtNLM"/>
    </source>
</evidence>
<reference evidence="3 4" key="1">
    <citation type="submission" date="2015-04" db="EMBL/GenBank/DDBJ databases">
        <title>Draft Genome Sequence of the Novel Agar-Digesting Marine Bacterium Q1.</title>
        <authorList>
            <person name="Li Y."/>
            <person name="Li D."/>
            <person name="Chen G."/>
            <person name="Du Z."/>
        </authorList>
    </citation>
    <scope>NUCLEOTIDE SEQUENCE [LARGE SCALE GENOMIC DNA]</scope>
    <source>
        <strain evidence="3 4">Q1</strain>
    </source>
</reference>